<evidence type="ECO:0000313" key="1">
    <source>
        <dbReference type="EMBL" id="WAJ29756.1"/>
    </source>
</evidence>
<sequence length="451" mass="47399">MIFRRTLRPALVALVALAIEGSIAASAAATEPRSIGALHFDAPEGWTAKSVTSGLILEKQFPADAENRKGGAMIHVLGPFAEPQAAFDRNFDTTVGMIKGFAEEDPMLKAAGTTSNGHRIRSDYRCCASIGSVSAGLRTVGIASQRNQAFFSLVDFQLRDERQDEVEAAFASMIRSVRLEPTDKPFALVPASGYGGLDGVFTHLDTGVMPNAFGGTDFYSDSKITVFDPSGLFSTELPETGDIQAHCRATPTDCGLYKVTGGGFFGGARQIEMREVADEFGTLEAETKPLEQSSGGLTIDGTVHSRVPPPPAGTPFDGTWRYFYASSGMMATSSGSVAVERILTLSRNGRFERSGFTGASSTSDAGGGTSGVTVSNQRPSASGRYRVDGYAIVLTGDDGQTERLSLFAPDEGSDDLLVIGGNNYLKAEGGEAPSGGSSSSSTSSTPKRPRS</sequence>
<dbReference type="EMBL" id="CP113520">
    <property type="protein sequence ID" value="WAJ29756.1"/>
    <property type="molecule type" value="Genomic_DNA"/>
</dbReference>
<name>A0ACD4NSR3_9HYPH</name>
<dbReference type="Proteomes" id="UP001163223">
    <property type="component" value="Chromosome"/>
</dbReference>
<reference evidence="1" key="1">
    <citation type="submission" date="2022-11" db="EMBL/GenBank/DDBJ databases">
        <title>beta-Carotene-producing bacterium, Jeongeuplla avenae sp. nov., alleviates the salt stress of Arabidopsis seedlings.</title>
        <authorList>
            <person name="Jiang L."/>
            <person name="Lee J."/>
        </authorList>
    </citation>
    <scope>NUCLEOTIDE SEQUENCE</scope>
    <source>
        <strain evidence="1">DY_R2A_6</strain>
    </source>
</reference>
<keyword evidence="2" id="KW-1185">Reference proteome</keyword>
<accession>A0ACD4NSR3</accession>
<evidence type="ECO:0000313" key="2">
    <source>
        <dbReference type="Proteomes" id="UP001163223"/>
    </source>
</evidence>
<protein>
    <submittedName>
        <fullName evidence="1">Uncharacterized protein</fullName>
    </submittedName>
</protein>
<organism evidence="1 2">
    <name type="scientific">Antarcticirhabdus aurantiaca</name>
    <dbReference type="NCBI Taxonomy" id="2606717"/>
    <lineage>
        <taxon>Bacteria</taxon>
        <taxon>Pseudomonadati</taxon>
        <taxon>Pseudomonadota</taxon>
        <taxon>Alphaproteobacteria</taxon>
        <taxon>Hyphomicrobiales</taxon>
        <taxon>Aurantimonadaceae</taxon>
        <taxon>Antarcticirhabdus</taxon>
    </lineage>
</organism>
<gene>
    <name evidence="1" type="ORF">OXU80_05905</name>
</gene>
<proteinExistence type="predicted"/>